<dbReference type="Proteomes" id="UP001322277">
    <property type="component" value="Chromosome 2"/>
</dbReference>
<evidence type="ECO:0000313" key="2">
    <source>
        <dbReference type="Proteomes" id="UP001322277"/>
    </source>
</evidence>
<dbReference type="GeneID" id="87939096"/>
<name>A0AAX4I2X6_9PEZI</name>
<dbReference type="RefSeq" id="XP_062774803.1">
    <property type="nucleotide sequence ID" value="XM_062918752.1"/>
</dbReference>
<evidence type="ECO:0000313" key="1">
    <source>
        <dbReference type="EMBL" id="WQF77579.1"/>
    </source>
</evidence>
<organism evidence="1 2">
    <name type="scientific">Colletotrichum destructivum</name>
    <dbReference type="NCBI Taxonomy" id="34406"/>
    <lineage>
        <taxon>Eukaryota</taxon>
        <taxon>Fungi</taxon>
        <taxon>Dikarya</taxon>
        <taxon>Ascomycota</taxon>
        <taxon>Pezizomycotina</taxon>
        <taxon>Sordariomycetes</taxon>
        <taxon>Hypocreomycetidae</taxon>
        <taxon>Glomerellales</taxon>
        <taxon>Glomerellaceae</taxon>
        <taxon>Colletotrichum</taxon>
        <taxon>Colletotrichum destructivum species complex</taxon>
    </lineage>
</organism>
<protein>
    <submittedName>
        <fullName evidence="1">Uncharacterized protein</fullName>
    </submittedName>
</protein>
<gene>
    <name evidence="1" type="ORF">CDEST_02593</name>
</gene>
<dbReference type="EMBL" id="CP137306">
    <property type="protein sequence ID" value="WQF77579.1"/>
    <property type="molecule type" value="Genomic_DNA"/>
</dbReference>
<accession>A0AAX4I2X6</accession>
<proteinExistence type="predicted"/>
<dbReference type="AlphaFoldDB" id="A0AAX4I2X6"/>
<reference evidence="2" key="1">
    <citation type="journal article" date="2023" name="bioRxiv">
        <title>Complete genome of the Medicago anthracnose fungus, Colletotrichum destructivum, reveals a mini-chromosome-like region within a core chromosome.</title>
        <authorList>
            <person name="Lapalu N."/>
            <person name="Simon A."/>
            <person name="Lu A."/>
            <person name="Plaumann P.-L."/>
            <person name="Amselem J."/>
            <person name="Pigne S."/>
            <person name="Auger A."/>
            <person name="Koch C."/>
            <person name="Dallery J.-F."/>
            <person name="O'Connell R.J."/>
        </authorList>
    </citation>
    <scope>NUCLEOTIDE SEQUENCE [LARGE SCALE GENOMIC DNA]</scope>
    <source>
        <strain evidence="2">CBS 520.97</strain>
    </source>
</reference>
<dbReference type="KEGG" id="cdet:87939096"/>
<keyword evidence="2" id="KW-1185">Reference proteome</keyword>
<sequence>MDNIIELTKTFVDSHAAIFNALTQQSKLVQLKHRRGPFAMRTVCKEAWLTTEEHGTFEFGFTGSSNFGFQFNPSRDIVLLTGGHEHDVLKGCVASPQIFAVGQLCFRTKASCINLLHLAFLSTDDCRKINLVHFPVREYDTDMDRGVKLFALQDYDAIWNRESAPVFGKQGSAITTLGGIITSLLRMYRSKTLLQ</sequence>